<evidence type="ECO:0000313" key="2">
    <source>
        <dbReference type="Proteomes" id="UP000823674"/>
    </source>
</evidence>
<dbReference type="Proteomes" id="UP000823674">
    <property type="component" value="Chromosome A08"/>
</dbReference>
<organism evidence="1 2">
    <name type="scientific">Brassica rapa subsp. trilocularis</name>
    <dbReference type="NCBI Taxonomy" id="1813537"/>
    <lineage>
        <taxon>Eukaryota</taxon>
        <taxon>Viridiplantae</taxon>
        <taxon>Streptophyta</taxon>
        <taxon>Embryophyta</taxon>
        <taxon>Tracheophyta</taxon>
        <taxon>Spermatophyta</taxon>
        <taxon>Magnoliopsida</taxon>
        <taxon>eudicotyledons</taxon>
        <taxon>Gunneridae</taxon>
        <taxon>Pentapetalae</taxon>
        <taxon>rosids</taxon>
        <taxon>malvids</taxon>
        <taxon>Brassicales</taxon>
        <taxon>Brassicaceae</taxon>
        <taxon>Brassiceae</taxon>
        <taxon>Brassica</taxon>
    </lineage>
</organism>
<comment type="caution">
    <text evidence="1">The sequence shown here is derived from an EMBL/GenBank/DDBJ whole genome shotgun (WGS) entry which is preliminary data.</text>
</comment>
<protein>
    <submittedName>
        <fullName evidence="1">Uncharacterized protein</fullName>
    </submittedName>
</protein>
<accession>A0ABQ7LP43</accession>
<feature type="non-terminal residue" evidence="1">
    <location>
        <position position="1"/>
    </location>
</feature>
<dbReference type="EMBL" id="JADBGQ010000007">
    <property type="protein sequence ID" value="KAG5388354.1"/>
    <property type="molecule type" value="Genomic_DNA"/>
</dbReference>
<evidence type="ECO:0000313" key="1">
    <source>
        <dbReference type="EMBL" id="KAG5388354.1"/>
    </source>
</evidence>
<reference evidence="1 2" key="1">
    <citation type="submission" date="2021-03" db="EMBL/GenBank/DDBJ databases">
        <authorList>
            <person name="King G.J."/>
            <person name="Bancroft I."/>
            <person name="Baten A."/>
            <person name="Bloomfield J."/>
            <person name="Borpatragohain P."/>
            <person name="He Z."/>
            <person name="Irish N."/>
            <person name="Irwin J."/>
            <person name="Liu K."/>
            <person name="Mauleon R.P."/>
            <person name="Moore J."/>
            <person name="Morris R."/>
            <person name="Ostergaard L."/>
            <person name="Wang B."/>
            <person name="Wells R."/>
        </authorList>
    </citation>
    <scope>NUCLEOTIDE SEQUENCE [LARGE SCALE GENOMIC DNA]</scope>
    <source>
        <strain evidence="1">R-o-18</strain>
        <tissue evidence="1">Leaf</tissue>
    </source>
</reference>
<proteinExistence type="predicted"/>
<gene>
    <name evidence="1" type="primary">A08p008500.1_BraROA</name>
    <name evidence="1" type="ORF">IGI04_029895</name>
</gene>
<name>A0ABQ7LP43_BRACM</name>
<keyword evidence="2" id="KW-1185">Reference proteome</keyword>
<sequence>SLTLKRLCFWVSKLPPESASVLSIPQPCFYCTFNQSRGNLPPRDLSYKSPPRRAQLASTPCLAFLLAILSLPPRYHQLIVSETPPRRVQAVSILNHEIYLHLVRHLNQVAVVQAWVAMDKSSPCPIVFLLVIAIANIPRFIYASTSTTKPSP</sequence>